<evidence type="ECO:0000256" key="1">
    <source>
        <dbReference type="SAM" id="Coils"/>
    </source>
</evidence>
<dbReference type="InterPro" id="IPR000014">
    <property type="entry name" value="PAS"/>
</dbReference>
<name>X1F0X0_9ZZZZ</name>
<dbReference type="PANTHER" id="PTHR44757">
    <property type="entry name" value="DIGUANYLATE CYCLASE DGCP"/>
    <property type="match status" value="1"/>
</dbReference>
<evidence type="ECO:0000259" key="2">
    <source>
        <dbReference type="PROSITE" id="PS50112"/>
    </source>
</evidence>
<dbReference type="CDD" id="cd00130">
    <property type="entry name" value="PAS"/>
    <property type="match status" value="2"/>
</dbReference>
<dbReference type="EMBL" id="BARU01000625">
    <property type="protein sequence ID" value="GAH23024.1"/>
    <property type="molecule type" value="Genomic_DNA"/>
</dbReference>
<dbReference type="InterPro" id="IPR001610">
    <property type="entry name" value="PAC"/>
</dbReference>
<dbReference type="InterPro" id="IPR013656">
    <property type="entry name" value="PAS_4"/>
</dbReference>
<evidence type="ECO:0008006" key="5">
    <source>
        <dbReference type="Google" id="ProtNLM"/>
    </source>
</evidence>
<accession>X1F0X0</accession>
<dbReference type="InterPro" id="IPR052155">
    <property type="entry name" value="Biofilm_reg_signaling"/>
</dbReference>
<feature type="coiled-coil region" evidence="1">
    <location>
        <begin position="244"/>
        <end position="271"/>
    </location>
</feature>
<feature type="domain" description="PAC" evidence="3">
    <location>
        <begin position="84"/>
        <end position="136"/>
    </location>
</feature>
<feature type="domain" description="PAS" evidence="2">
    <location>
        <begin position="12"/>
        <end position="83"/>
    </location>
</feature>
<keyword evidence="1" id="KW-0175">Coiled coil</keyword>
<dbReference type="AlphaFoldDB" id="X1F0X0"/>
<dbReference type="InterPro" id="IPR013655">
    <property type="entry name" value="PAS_fold_3"/>
</dbReference>
<dbReference type="SMART" id="SM00091">
    <property type="entry name" value="PAS"/>
    <property type="match status" value="3"/>
</dbReference>
<protein>
    <recommendedName>
        <fullName evidence="5">PAS domain S-box protein</fullName>
    </recommendedName>
</protein>
<sequence length="359" mass="42169">IVDERTQNLKQSEEKYRLISENANDLFIIINENFDIEYMNEQITQKLLGYKKEELIGRNSIDLLHHDDIEHTIKSLRMGFKTGEGTEIVRVKHKNGYWIWLEVKGSIFIDNNGNKKGLLIARDITERKNIEEKLRKNEEVFRAVFETAKDCIFIKNRSSQYIQVNPAMEEMFGVQAEELKNKTDIDLFGKETGKHVMEVDKRVLNGEIFEEEPTKPIHGIPHTFHTIKVPLKDANGNIFGLCGIARDISERKQAEQKLKESEKKFKALYKGIPIPTYTWQKEKDDLVLIDYNIASERITDGKIKNYLGIKASELYSDQPTILEELYRCFEEKLNFSRELYYYYKSTNKKKYLFLLIYAQ</sequence>
<dbReference type="InterPro" id="IPR000700">
    <property type="entry name" value="PAS-assoc_C"/>
</dbReference>
<dbReference type="SUPFAM" id="SSF55785">
    <property type="entry name" value="PYP-like sensor domain (PAS domain)"/>
    <property type="match status" value="3"/>
</dbReference>
<dbReference type="Pfam" id="PF08448">
    <property type="entry name" value="PAS_4"/>
    <property type="match status" value="1"/>
</dbReference>
<proteinExistence type="predicted"/>
<evidence type="ECO:0000313" key="4">
    <source>
        <dbReference type="EMBL" id="GAH23024.1"/>
    </source>
</evidence>
<dbReference type="PROSITE" id="PS50112">
    <property type="entry name" value="PAS"/>
    <property type="match status" value="2"/>
</dbReference>
<dbReference type="Gene3D" id="3.30.450.20">
    <property type="entry name" value="PAS domain"/>
    <property type="match status" value="3"/>
</dbReference>
<organism evidence="4">
    <name type="scientific">marine sediment metagenome</name>
    <dbReference type="NCBI Taxonomy" id="412755"/>
    <lineage>
        <taxon>unclassified sequences</taxon>
        <taxon>metagenomes</taxon>
        <taxon>ecological metagenomes</taxon>
    </lineage>
</organism>
<dbReference type="InterPro" id="IPR035965">
    <property type="entry name" value="PAS-like_dom_sf"/>
</dbReference>
<gene>
    <name evidence="4" type="ORF">S03H2_01978</name>
</gene>
<feature type="domain" description="PAS" evidence="2">
    <location>
        <begin position="137"/>
        <end position="207"/>
    </location>
</feature>
<feature type="domain" description="PAC" evidence="3">
    <location>
        <begin position="197"/>
        <end position="260"/>
    </location>
</feature>
<comment type="caution">
    <text evidence="4">The sequence shown here is derived from an EMBL/GenBank/DDBJ whole genome shotgun (WGS) entry which is preliminary data.</text>
</comment>
<dbReference type="PROSITE" id="PS50113">
    <property type="entry name" value="PAC"/>
    <property type="match status" value="2"/>
</dbReference>
<reference evidence="4" key="1">
    <citation type="journal article" date="2014" name="Front. Microbiol.">
        <title>High frequency of phylogenetically diverse reductive dehalogenase-homologous genes in deep subseafloor sedimentary metagenomes.</title>
        <authorList>
            <person name="Kawai M."/>
            <person name="Futagami T."/>
            <person name="Toyoda A."/>
            <person name="Takaki Y."/>
            <person name="Nishi S."/>
            <person name="Hori S."/>
            <person name="Arai W."/>
            <person name="Tsubouchi T."/>
            <person name="Morono Y."/>
            <person name="Uchiyama I."/>
            <person name="Ito T."/>
            <person name="Fujiyama A."/>
            <person name="Inagaki F."/>
            <person name="Takami H."/>
        </authorList>
    </citation>
    <scope>NUCLEOTIDE SEQUENCE</scope>
    <source>
        <strain evidence="4">Expedition CK06-06</strain>
    </source>
</reference>
<dbReference type="PANTHER" id="PTHR44757:SF2">
    <property type="entry name" value="BIOFILM ARCHITECTURE MAINTENANCE PROTEIN MBAA"/>
    <property type="match status" value="1"/>
</dbReference>
<feature type="non-terminal residue" evidence="4">
    <location>
        <position position="1"/>
    </location>
</feature>
<dbReference type="SMART" id="SM00086">
    <property type="entry name" value="PAC"/>
    <property type="match status" value="1"/>
</dbReference>
<dbReference type="NCBIfam" id="TIGR00229">
    <property type="entry name" value="sensory_box"/>
    <property type="match status" value="2"/>
</dbReference>
<evidence type="ECO:0000259" key="3">
    <source>
        <dbReference type="PROSITE" id="PS50113"/>
    </source>
</evidence>
<dbReference type="Pfam" id="PF08447">
    <property type="entry name" value="PAS_3"/>
    <property type="match status" value="1"/>
</dbReference>